<dbReference type="InterPro" id="IPR036390">
    <property type="entry name" value="WH_DNA-bd_sf"/>
</dbReference>
<accession>A0A7K0CNN0</accession>
<dbReference type="InterPro" id="IPR036388">
    <property type="entry name" value="WH-like_DNA-bd_sf"/>
</dbReference>
<dbReference type="Proteomes" id="UP000466345">
    <property type="component" value="Unassembled WGS sequence"/>
</dbReference>
<dbReference type="PANTHER" id="PTHR18964:SF149">
    <property type="entry name" value="BIFUNCTIONAL UDP-N-ACETYLGLUCOSAMINE 2-EPIMERASE_N-ACETYLMANNOSAMINE KINASE"/>
    <property type="match status" value="1"/>
</dbReference>
<dbReference type="AlphaFoldDB" id="A0A7K0CNN0"/>
<evidence type="ECO:0000256" key="1">
    <source>
        <dbReference type="ARBA" id="ARBA00006479"/>
    </source>
</evidence>
<dbReference type="RefSeq" id="WP_153455923.1">
    <property type="nucleotide sequence ID" value="NZ_WEGJ01000028.1"/>
</dbReference>
<dbReference type="OrthoDB" id="3523179at2"/>
<protein>
    <submittedName>
        <fullName evidence="3">N-acetylglucosamine repressor</fullName>
    </submittedName>
</protein>
<dbReference type="CDD" id="cd00090">
    <property type="entry name" value="HTH_ARSR"/>
    <property type="match status" value="1"/>
</dbReference>
<dbReference type="Gene3D" id="3.30.420.40">
    <property type="match status" value="2"/>
</dbReference>
<comment type="caution">
    <text evidence="3">The sequence shown here is derived from an EMBL/GenBank/DDBJ whole genome shotgun (WGS) entry which is preliminary data.</text>
</comment>
<evidence type="ECO:0000313" key="3">
    <source>
        <dbReference type="EMBL" id="MQY15090.1"/>
    </source>
</evidence>
<dbReference type="Gene3D" id="1.10.10.10">
    <property type="entry name" value="Winged helix-like DNA-binding domain superfamily/Winged helix DNA-binding domain"/>
    <property type="match status" value="1"/>
</dbReference>
<reference evidence="3 4" key="1">
    <citation type="submission" date="2019-10" db="EMBL/GenBank/DDBJ databases">
        <title>Streptomyces smaragdinus sp. nov. and Streptomyces fabii sp. nov., isolated from the gut of fungus growing-termite Macrotermes natalensis.</title>
        <authorList>
            <person name="Schwitalla J."/>
            <person name="Benndorf R."/>
            <person name="Martin K."/>
            <person name="De Beer W."/>
            <person name="Kaster A.-K."/>
            <person name="Vollmers J."/>
            <person name="Poulsen M."/>
            <person name="Beemelmanns C."/>
        </authorList>
    </citation>
    <scope>NUCLEOTIDE SEQUENCE [LARGE SCALE GENOMIC DNA]</scope>
    <source>
        <strain evidence="3 4">RB5</strain>
    </source>
</reference>
<dbReference type="InterPro" id="IPR000600">
    <property type="entry name" value="ROK"/>
</dbReference>
<dbReference type="Pfam" id="PF00480">
    <property type="entry name" value="ROK"/>
    <property type="match status" value="1"/>
</dbReference>
<dbReference type="SUPFAM" id="SSF53067">
    <property type="entry name" value="Actin-like ATPase domain"/>
    <property type="match status" value="1"/>
</dbReference>
<proteinExistence type="inferred from homology"/>
<dbReference type="PANTHER" id="PTHR18964">
    <property type="entry name" value="ROK (REPRESSOR, ORF, KINASE) FAMILY"/>
    <property type="match status" value="1"/>
</dbReference>
<comment type="similarity">
    <text evidence="1">Belongs to the ROK (NagC/XylR) family.</text>
</comment>
<dbReference type="InterPro" id="IPR000835">
    <property type="entry name" value="HTH_MarR-typ"/>
</dbReference>
<dbReference type="CDD" id="cd23763">
    <property type="entry name" value="ASKHA_ATPase_ROK"/>
    <property type="match status" value="1"/>
</dbReference>
<sequence>MDHTPGTPQVLRAMNDRAALDALLAEGPLTRAGVGRITGLSKPTASQLLGRLEAAGLVEVAGTSSGSPGPGAQLYALNPRRAHVAGLDVTADGTRAAVADLTGRVVGRYQLDAPQGADTARHVAGAVDGALHDAGLTRRELHRVVVATPGAFDPGSGRLRYAAHLPGWHDPAVIDAVAAALALPVAYENDVNLAAVAEQELGVARGRGDFVLLWNGTGIGGALVIGGRLHRGFTGGAGEFGFLPVPGTPVVRKVAEADRGGFQDLAGAPGVVSHAHSLGLDVPQGRPADAAAALLARAAEDPGAPRHAALLQRHATSLALGLASVVAVLDPGLIVLSGPLNTAGGEPLRELVAAELADLAAPRPEVAVAGVRGDPVLRGALEAALRTTRDEVFDTSR</sequence>
<keyword evidence="4" id="KW-1185">Reference proteome</keyword>
<name>A0A7K0CNN0_9ACTN</name>
<dbReference type="InterPro" id="IPR043129">
    <property type="entry name" value="ATPase_NBD"/>
</dbReference>
<organism evidence="3 4">
    <name type="scientific">Streptomyces smaragdinus</name>
    <dbReference type="NCBI Taxonomy" id="2585196"/>
    <lineage>
        <taxon>Bacteria</taxon>
        <taxon>Bacillati</taxon>
        <taxon>Actinomycetota</taxon>
        <taxon>Actinomycetes</taxon>
        <taxon>Kitasatosporales</taxon>
        <taxon>Streptomycetaceae</taxon>
        <taxon>Streptomyces</taxon>
    </lineage>
</organism>
<evidence type="ECO:0000259" key="2">
    <source>
        <dbReference type="Pfam" id="PF12802"/>
    </source>
</evidence>
<dbReference type="GO" id="GO:0003700">
    <property type="term" value="F:DNA-binding transcription factor activity"/>
    <property type="evidence" value="ECO:0007669"/>
    <property type="project" value="InterPro"/>
</dbReference>
<evidence type="ECO:0000313" key="4">
    <source>
        <dbReference type="Proteomes" id="UP000466345"/>
    </source>
</evidence>
<dbReference type="InterPro" id="IPR011991">
    <property type="entry name" value="ArsR-like_HTH"/>
</dbReference>
<dbReference type="EMBL" id="WEGJ01000028">
    <property type="protein sequence ID" value="MQY15090.1"/>
    <property type="molecule type" value="Genomic_DNA"/>
</dbReference>
<feature type="domain" description="HTH marR-type" evidence="2">
    <location>
        <begin position="19"/>
        <end position="60"/>
    </location>
</feature>
<dbReference type="SUPFAM" id="SSF46785">
    <property type="entry name" value="Winged helix' DNA-binding domain"/>
    <property type="match status" value="1"/>
</dbReference>
<dbReference type="Pfam" id="PF12802">
    <property type="entry name" value="MarR_2"/>
    <property type="match status" value="1"/>
</dbReference>
<gene>
    <name evidence="3" type="primary">nagC_5</name>
    <name evidence="3" type="ORF">SRB5_52680</name>
</gene>